<name>A0A8J4Q219_9MYCE</name>
<dbReference type="InterPro" id="IPR003347">
    <property type="entry name" value="JmjC_dom"/>
</dbReference>
<protein>
    <recommendedName>
        <fullName evidence="1">JmjC domain-containing protein</fullName>
    </recommendedName>
</protein>
<dbReference type="EMBL" id="AJWJ01000033">
    <property type="protein sequence ID" value="KAF2077290.1"/>
    <property type="molecule type" value="Genomic_DNA"/>
</dbReference>
<proteinExistence type="predicted"/>
<feature type="domain" description="JmjC" evidence="1">
    <location>
        <begin position="101"/>
        <end position="255"/>
    </location>
</feature>
<evidence type="ECO:0000313" key="3">
    <source>
        <dbReference type="Proteomes" id="UP000695562"/>
    </source>
</evidence>
<accession>A0A8J4Q219</accession>
<dbReference type="InterPro" id="IPR041667">
    <property type="entry name" value="Cupin_8"/>
</dbReference>
<keyword evidence="3" id="KW-1185">Reference proteome</keyword>
<dbReference type="PANTHER" id="PTHR12461:SF103">
    <property type="entry name" value="JMJC DOMAIN-CONTAINING PROTEIN A-RELATED"/>
    <property type="match status" value="1"/>
</dbReference>
<comment type="caution">
    <text evidence="2">The sequence shown here is derived from an EMBL/GenBank/DDBJ whole genome shotgun (WGS) entry which is preliminary data.</text>
</comment>
<dbReference type="Proteomes" id="UP000695562">
    <property type="component" value="Unassembled WGS sequence"/>
</dbReference>
<dbReference type="AlphaFoldDB" id="A0A8J4Q219"/>
<organism evidence="2 3">
    <name type="scientific">Polysphondylium violaceum</name>
    <dbReference type="NCBI Taxonomy" id="133409"/>
    <lineage>
        <taxon>Eukaryota</taxon>
        <taxon>Amoebozoa</taxon>
        <taxon>Evosea</taxon>
        <taxon>Eumycetozoa</taxon>
        <taxon>Dictyostelia</taxon>
        <taxon>Dictyosteliales</taxon>
        <taxon>Dictyosteliaceae</taxon>
        <taxon>Polysphondylium</taxon>
    </lineage>
</organism>
<dbReference type="PROSITE" id="PS51184">
    <property type="entry name" value="JMJC"/>
    <property type="match status" value="1"/>
</dbReference>
<dbReference type="Pfam" id="PF13621">
    <property type="entry name" value="Cupin_8"/>
    <property type="match status" value="1"/>
</dbReference>
<sequence>MVLVQELERNEQSVIDQEYFYQLIDENKPVVFSSFAKSWDAIQKWTPSYLVEKVGDKQVDVSMCTFGPMSDIFTMTFSQYIEKATKNEFVIDESTPIAKRPYLRNFGLFDECPELKNDIKSAEGMFKNDIHNLVIQGAFIGSQGSTTVLHKDTADNIVSVVSGAKFIAMIPPKDETKIQSCHQDDEISVQDIYDKKSQDTYQSRIENHPVFANVENVRYTILRAGEALYIPLGWNHYVSNLEFTVSVSCWGKKMI</sequence>
<evidence type="ECO:0000313" key="2">
    <source>
        <dbReference type="EMBL" id="KAF2077290.1"/>
    </source>
</evidence>
<dbReference type="OrthoDB" id="47172at2759"/>
<dbReference type="PANTHER" id="PTHR12461">
    <property type="entry name" value="HYPOXIA-INDUCIBLE FACTOR 1 ALPHA INHIBITOR-RELATED"/>
    <property type="match status" value="1"/>
</dbReference>
<reference evidence="2" key="1">
    <citation type="submission" date="2020-01" db="EMBL/GenBank/DDBJ databases">
        <title>Development of genomics and gene disruption for Polysphondylium violaceum indicates a role for the polyketide synthase stlB in stalk morphogenesis.</title>
        <authorList>
            <person name="Narita B."/>
            <person name="Kawabe Y."/>
            <person name="Kin K."/>
            <person name="Saito T."/>
            <person name="Gibbs R."/>
            <person name="Kuspa A."/>
            <person name="Muzny D."/>
            <person name="Queller D."/>
            <person name="Richards S."/>
            <person name="Strassman J."/>
            <person name="Sucgang R."/>
            <person name="Worley K."/>
            <person name="Schaap P."/>
        </authorList>
    </citation>
    <scope>NUCLEOTIDE SEQUENCE</scope>
    <source>
        <strain evidence="2">QSvi11</strain>
    </source>
</reference>
<evidence type="ECO:0000259" key="1">
    <source>
        <dbReference type="PROSITE" id="PS51184"/>
    </source>
</evidence>
<gene>
    <name evidence="2" type="ORF">CYY_001415</name>
</gene>
<dbReference type="Gene3D" id="2.60.120.650">
    <property type="entry name" value="Cupin"/>
    <property type="match status" value="1"/>
</dbReference>
<dbReference type="SUPFAM" id="SSF51197">
    <property type="entry name" value="Clavaminate synthase-like"/>
    <property type="match status" value="1"/>
</dbReference>